<evidence type="ECO:0000256" key="7">
    <source>
        <dbReference type="SAM" id="MobiDB-lite"/>
    </source>
</evidence>
<dbReference type="SMART" id="SM00339">
    <property type="entry name" value="FH"/>
    <property type="match status" value="1"/>
</dbReference>
<evidence type="ECO:0000256" key="1">
    <source>
        <dbReference type="ARBA" id="ARBA00004123"/>
    </source>
</evidence>
<dbReference type="Gene3D" id="1.10.10.10">
    <property type="entry name" value="Winged helix-like DNA-binding domain superfamily/Winged helix DNA-binding domain"/>
    <property type="match status" value="1"/>
</dbReference>
<evidence type="ECO:0000256" key="2">
    <source>
        <dbReference type="ARBA" id="ARBA00023015"/>
    </source>
</evidence>
<dbReference type="InterPro" id="IPR036390">
    <property type="entry name" value="WH_DNA-bd_sf"/>
</dbReference>
<proteinExistence type="predicted"/>
<dbReference type="PANTHER" id="PTHR45881">
    <property type="entry name" value="CHECKPOINT SUPPRESSOR 1-LIKE, ISOFORM A-RELATED"/>
    <property type="match status" value="1"/>
</dbReference>
<evidence type="ECO:0000313" key="9">
    <source>
        <dbReference type="EMBL" id="GMR36894.1"/>
    </source>
</evidence>
<keyword evidence="10" id="KW-1185">Reference proteome</keyword>
<dbReference type="Proteomes" id="UP001328107">
    <property type="component" value="Unassembled WGS sequence"/>
</dbReference>
<dbReference type="InterPro" id="IPR001766">
    <property type="entry name" value="Fork_head_dom"/>
</dbReference>
<dbReference type="GO" id="GO:0000978">
    <property type="term" value="F:RNA polymerase II cis-regulatory region sequence-specific DNA binding"/>
    <property type="evidence" value="ECO:0007669"/>
    <property type="project" value="TreeGrafter"/>
</dbReference>
<sequence length="316" mass="36225">SSLSLSRRKTRGNSIPLLFHMSGDTLNSSLKQLNWLLAKNGSQNEKKETDKPNLSYSQLIREAIENSPDRKSTLSSIYEYIATKYKYYAHCPTITWKNSIRHNLSLNRQFSKLDKAVNGKGSFWTLTIYATPASTSEEKKSDPPIDEKIPPSPSLFITPDLPCPSQGLTEQLDGFEDDSLALPPGMSLFDSYDLSSSFRNVYDQVFHNKKPMNQREEEARIDWLKIGLETAGIDYTNREEMANVRAHGFIEMLNSSTLSPSQLHDIPSYEEFSSGYVDRKRHHESIEECNQQKRQRINEGEEEDEDEFDWDSLLSH</sequence>
<gene>
    <name evidence="9" type="ORF">PMAYCL1PPCAC_07089</name>
</gene>
<protein>
    <recommendedName>
        <fullName evidence="8">Fork-head domain-containing protein</fullName>
    </recommendedName>
</protein>
<evidence type="ECO:0000256" key="4">
    <source>
        <dbReference type="ARBA" id="ARBA00023163"/>
    </source>
</evidence>
<feature type="non-terminal residue" evidence="9">
    <location>
        <position position="1"/>
    </location>
</feature>
<evidence type="ECO:0000256" key="3">
    <source>
        <dbReference type="ARBA" id="ARBA00023125"/>
    </source>
</evidence>
<evidence type="ECO:0000256" key="6">
    <source>
        <dbReference type="PROSITE-ProRule" id="PRU00089"/>
    </source>
</evidence>
<comment type="subcellular location">
    <subcellularLocation>
        <location evidence="1 6">Nucleus</location>
    </subcellularLocation>
</comment>
<feature type="DNA-binding region" description="Fork-head" evidence="6">
    <location>
        <begin position="51"/>
        <end position="126"/>
    </location>
</feature>
<dbReference type="PROSITE" id="PS00658">
    <property type="entry name" value="FORK_HEAD_2"/>
    <property type="match status" value="1"/>
</dbReference>
<dbReference type="SUPFAM" id="SSF46785">
    <property type="entry name" value="Winged helix' DNA-binding domain"/>
    <property type="match status" value="1"/>
</dbReference>
<dbReference type="PRINTS" id="PR00053">
    <property type="entry name" value="FORKHEAD"/>
</dbReference>
<dbReference type="CDD" id="cd00059">
    <property type="entry name" value="FH_FOX"/>
    <property type="match status" value="1"/>
</dbReference>
<dbReference type="InterPro" id="IPR036388">
    <property type="entry name" value="WH-like_DNA-bd_sf"/>
</dbReference>
<dbReference type="EMBL" id="BTRK01000002">
    <property type="protein sequence ID" value="GMR36894.1"/>
    <property type="molecule type" value="Genomic_DNA"/>
</dbReference>
<dbReference type="PANTHER" id="PTHR45881:SF1">
    <property type="entry name" value="FORK HEAD PROTEIN HOMOLOG 2"/>
    <property type="match status" value="1"/>
</dbReference>
<keyword evidence="2" id="KW-0805">Transcription regulation</keyword>
<keyword evidence="3 6" id="KW-0238">DNA-binding</keyword>
<dbReference type="GO" id="GO:0005634">
    <property type="term" value="C:nucleus"/>
    <property type="evidence" value="ECO:0007669"/>
    <property type="project" value="UniProtKB-SubCell"/>
</dbReference>
<dbReference type="InterPro" id="IPR030456">
    <property type="entry name" value="TF_fork_head_CS_2"/>
</dbReference>
<dbReference type="GO" id="GO:0000981">
    <property type="term" value="F:DNA-binding transcription factor activity, RNA polymerase II-specific"/>
    <property type="evidence" value="ECO:0007669"/>
    <property type="project" value="TreeGrafter"/>
</dbReference>
<evidence type="ECO:0000313" key="10">
    <source>
        <dbReference type="Proteomes" id="UP001328107"/>
    </source>
</evidence>
<feature type="domain" description="Fork-head" evidence="8">
    <location>
        <begin position="51"/>
        <end position="126"/>
    </location>
</feature>
<keyword evidence="5 6" id="KW-0539">Nucleus</keyword>
<evidence type="ECO:0000256" key="5">
    <source>
        <dbReference type="ARBA" id="ARBA00023242"/>
    </source>
</evidence>
<feature type="region of interest" description="Disordered" evidence="7">
    <location>
        <begin position="281"/>
        <end position="316"/>
    </location>
</feature>
<dbReference type="AlphaFoldDB" id="A0AAN4ZBF6"/>
<accession>A0AAN4ZBF6</accession>
<organism evidence="9 10">
    <name type="scientific">Pristionchus mayeri</name>
    <dbReference type="NCBI Taxonomy" id="1317129"/>
    <lineage>
        <taxon>Eukaryota</taxon>
        <taxon>Metazoa</taxon>
        <taxon>Ecdysozoa</taxon>
        <taxon>Nematoda</taxon>
        <taxon>Chromadorea</taxon>
        <taxon>Rhabditida</taxon>
        <taxon>Rhabditina</taxon>
        <taxon>Diplogasteromorpha</taxon>
        <taxon>Diplogasteroidea</taxon>
        <taxon>Neodiplogasteridae</taxon>
        <taxon>Pristionchus</taxon>
    </lineage>
</organism>
<feature type="compositionally biased region" description="Acidic residues" evidence="7">
    <location>
        <begin position="300"/>
        <end position="310"/>
    </location>
</feature>
<keyword evidence="4" id="KW-0804">Transcription</keyword>
<comment type="caution">
    <text evidence="9">The sequence shown here is derived from an EMBL/GenBank/DDBJ whole genome shotgun (WGS) entry which is preliminary data.</text>
</comment>
<evidence type="ECO:0000259" key="8">
    <source>
        <dbReference type="PROSITE" id="PS50039"/>
    </source>
</evidence>
<dbReference type="PROSITE" id="PS50039">
    <property type="entry name" value="FORK_HEAD_3"/>
    <property type="match status" value="1"/>
</dbReference>
<dbReference type="Pfam" id="PF00250">
    <property type="entry name" value="Forkhead"/>
    <property type="match status" value="1"/>
</dbReference>
<reference evidence="10" key="1">
    <citation type="submission" date="2022-10" db="EMBL/GenBank/DDBJ databases">
        <title>Genome assembly of Pristionchus species.</title>
        <authorList>
            <person name="Yoshida K."/>
            <person name="Sommer R.J."/>
        </authorList>
    </citation>
    <scope>NUCLEOTIDE SEQUENCE [LARGE SCALE GENOMIC DNA]</scope>
    <source>
        <strain evidence="10">RS5460</strain>
    </source>
</reference>
<name>A0AAN4ZBF6_9BILA</name>